<feature type="compositionally biased region" description="Basic and acidic residues" evidence="6">
    <location>
        <begin position="394"/>
        <end position="413"/>
    </location>
</feature>
<dbReference type="PANTHER" id="PTHR20881">
    <property type="entry name" value="3-METHYL-2-OXOBUTANOATE HYDROXYMETHYLTRANSFERASE"/>
    <property type="match status" value="1"/>
</dbReference>
<dbReference type="Gene3D" id="3.20.20.60">
    <property type="entry name" value="Phosphoenolpyruvate-binding domains"/>
    <property type="match status" value="1"/>
</dbReference>
<feature type="compositionally biased region" description="Polar residues" evidence="6">
    <location>
        <begin position="444"/>
        <end position="456"/>
    </location>
</feature>
<proteinExistence type="inferred from homology"/>
<dbReference type="Proteomes" id="UP000326396">
    <property type="component" value="Linkage Group LG4"/>
</dbReference>
<feature type="compositionally biased region" description="Polar residues" evidence="6">
    <location>
        <begin position="281"/>
        <end position="295"/>
    </location>
</feature>
<dbReference type="SUPFAM" id="SSF51621">
    <property type="entry name" value="Phosphoenolpyruvate/pyruvate domain"/>
    <property type="match status" value="1"/>
</dbReference>
<evidence type="ECO:0000313" key="8">
    <source>
        <dbReference type="Proteomes" id="UP000326396"/>
    </source>
</evidence>
<dbReference type="InterPro" id="IPR040442">
    <property type="entry name" value="Pyrv_kinase-like_dom_sf"/>
</dbReference>
<dbReference type="AlphaFoldDB" id="A0A5N6N1G1"/>
<comment type="catalytic activity">
    <reaction evidence="5">
        <text>(6R)-5,10-methylene-5,6,7,8-tetrahydrofolate + 3-methyl-2-oxobutanoate + H2O = 2-dehydropantoate + (6S)-5,6,7,8-tetrahydrofolate</text>
        <dbReference type="Rhea" id="RHEA:11824"/>
        <dbReference type="ChEBI" id="CHEBI:11561"/>
        <dbReference type="ChEBI" id="CHEBI:11851"/>
        <dbReference type="ChEBI" id="CHEBI:15377"/>
        <dbReference type="ChEBI" id="CHEBI:15636"/>
        <dbReference type="ChEBI" id="CHEBI:57453"/>
        <dbReference type="EC" id="2.1.2.11"/>
    </reaction>
</comment>
<evidence type="ECO:0000256" key="1">
    <source>
        <dbReference type="ARBA" id="ARBA00005033"/>
    </source>
</evidence>
<comment type="similarity">
    <text evidence="2">Belongs to the PanB family.</text>
</comment>
<dbReference type="UniPathway" id="UPA00028">
    <property type="reaction ID" value="UER00003"/>
</dbReference>
<protein>
    <recommendedName>
        <fullName evidence="3">3-methyl-2-oxobutanoate hydroxymethyltransferase</fullName>
        <ecNumber evidence="3">2.1.2.11</ecNumber>
    </recommendedName>
</protein>
<dbReference type="GO" id="GO:0015940">
    <property type="term" value="P:pantothenate biosynthetic process"/>
    <property type="evidence" value="ECO:0007669"/>
    <property type="project" value="UniProtKB-UniPathway"/>
</dbReference>
<dbReference type="OrthoDB" id="1740536at2759"/>
<dbReference type="GO" id="GO:0005739">
    <property type="term" value="C:mitochondrion"/>
    <property type="evidence" value="ECO:0007669"/>
    <property type="project" value="TreeGrafter"/>
</dbReference>
<comment type="pathway">
    <text evidence="1">Cofactor biosynthesis; (R)-pantothenate biosynthesis; (R)-pantoate from 3-methyl-2-oxobutanoate: step 1/2.</text>
</comment>
<evidence type="ECO:0000256" key="4">
    <source>
        <dbReference type="ARBA" id="ARBA00022679"/>
    </source>
</evidence>
<comment type="caution">
    <text evidence="7">The sequence shown here is derived from an EMBL/GenBank/DDBJ whole genome shotgun (WGS) entry which is preliminary data.</text>
</comment>
<keyword evidence="8" id="KW-1185">Reference proteome</keyword>
<sequence>MTKGTITGSRDCGCYSYEQAVDTAVTVLKEDGMDAIKLERGAPSRISTAKHTVEAGTAVMGRVGLTPQAISVLGGFRPQEKNFLVLSRRHPGAFSPLTRTNGRICPRRAPQGCSYTPEPVVSALPHSGVEAHMPIQTASMFSNPFTTTSSLVFETPQSLFQNNLDIFSGQTQRPDMTNCPAGSLLTMVEPMPYYTPIPSTGQMIPFPPYSQNFATNNLNPPFSGGNLALPSFNTHPHNHTTPGFGNNHAAGNFPAYMPDLGKRLKSQNWKRSLPRQRHSTPRYSSFTDTRSSYRTGDSYKPYSKGGYGGRYHDDNKGKNEQFTVLTKTPKEILATEEARFSFRPPKPLKGGDKNNGKFCDFHGDVGHHTNDCFQLRKRIEAAVKSGELAHLIKDLKDKKTNSDKHQGEKDKKNKGIMMVSHDSKLPVPNKPRHAWMSQKIKFPPTQNDRSGLTHGN</sequence>
<keyword evidence="4" id="KW-0808">Transferase</keyword>
<dbReference type="EC" id="2.1.2.11" evidence="3"/>
<evidence type="ECO:0000256" key="5">
    <source>
        <dbReference type="ARBA" id="ARBA00049172"/>
    </source>
</evidence>
<accession>A0A5N6N1G1</accession>
<organism evidence="7 8">
    <name type="scientific">Mikania micrantha</name>
    <name type="common">bitter vine</name>
    <dbReference type="NCBI Taxonomy" id="192012"/>
    <lineage>
        <taxon>Eukaryota</taxon>
        <taxon>Viridiplantae</taxon>
        <taxon>Streptophyta</taxon>
        <taxon>Embryophyta</taxon>
        <taxon>Tracheophyta</taxon>
        <taxon>Spermatophyta</taxon>
        <taxon>Magnoliopsida</taxon>
        <taxon>eudicotyledons</taxon>
        <taxon>Gunneridae</taxon>
        <taxon>Pentapetalae</taxon>
        <taxon>asterids</taxon>
        <taxon>campanulids</taxon>
        <taxon>Asterales</taxon>
        <taxon>Asteraceae</taxon>
        <taxon>Asteroideae</taxon>
        <taxon>Heliantheae alliance</taxon>
        <taxon>Eupatorieae</taxon>
        <taxon>Mikania</taxon>
    </lineage>
</organism>
<dbReference type="InterPro" id="IPR015813">
    <property type="entry name" value="Pyrv/PenolPyrv_kinase-like_dom"/>
</dbReference>
<dbReference type="Pfam" id="PF02548">
    <property type="entry name" value="Pantoate_transf"/>
    <property type="match status" value="1"/>
</dbReference>
<dbReference type="InterPro" id="IPR003700">
    <property type="entry name" value="Pantoate_hydroxy_MeTrfase"/>
</dbReference>
<gene>
    <name evidence="7" type="ORF">E3N88_28787</name>
</gene>
<name>A0A5N6N1G1_9ASTR</name>
<dbReference type="GO" id="GO:0003864">
    <property type="term" value="F:3-methyl-2-oxobutanoate hydroxymethyltransferase activity"/>
    <property type="evidence" value="ECO:0007669"/>
    <property type="project" value="UniProtKB-EC"/>
</dbReference>
<evidence type="ECO:0000256" key="6">
    <source>
        <dbReference type="SAM" id="MobiDB-lite"/>
    </source>
</evidence>
<evidence type="ECO:0000256" key="2">
    <source>
        <dbReference type="ARBA" id="ARBA00008676"/>
    </source>
</evidence>
<dbReference type="PANTHER" id="PTHR20881:SF0">
    <property type="entry name" value="3-METHYL-2-OXOBUTANOATE HYDROXYMETHYLTRANSFERASE"/>
    <property type="match status" value="1"/>
</dbReference>
<feature type="region of interest" description="Disordered" evidence="6">
    <location>
        <begin position="269"/>
        <end position="299"/>
    </location>
</feature>
<evidence type="ECO:0000256" key="3">
    <source>
        <dbReference type="ARBA" id="ARBA00012618"/>
    </source>
</evidence>
<dbReference type="EMBL" id="SZYD01000014">
    <property type="protein sequence ID" value="KAD4180196.1"/>
    <property type="molecule type" value="Genomic_DNA"/>
</dbReference>
<dbReference type="GO" id="GO:0000287">
    <property type="term" value="F:magnesium ion binding"/>
    <property type="evidence" value="ECO:0007669"/>
    <property type="project" value="TreeGrafter"/>
</dbReference>
<feature type="region of interest" description="Disordered" evidence="6">
    <location>
        <begin position="394"/>
        <end position="456"/>
    </location>
</feature>
<reference evidence="7 8" key="1">
    <citation type="submission" date="2019-05" db="EMBL/GenBank/DDBJ databases">
        <title>Mikania micrantha, genome provides insights into the molecular mechanism of rapid growth.</title>
        <authorList>
            <person name="Liu B."/>
        </authorList>
    </citation>
    <scope>NUCLEOTIDE SEQUENCE [LARGE SCALE GENOMIC DNA]</scope>
    <source>
        <strain evidence="7">NLD-2019</strain>
        <tissue evidence="7">Leaf</tissue>
    </source>
</reference>
<evidence type="ECO:0000313" key="7">
    <source>
        <dbReference type="EMBL" id="KAD4180196.1"/>
    </source>
</evidence>